<dbReference type="Gene3D" id="2.60.120.260">
    <property type="entry name" value="Galactose-binding domain-like"/>
    <property type="match status" value="1"/>
</dbReference>
<sequence length="124" mass="14059">MFHWNRASKSTPTSISSQEIDQNEKKKVLGISRFAVETGGSGACEIKVSLLDGSQTELPEDQSFTVRREVTDAQGSWEHLSHTFTEYPSGLRCIQFEERLKSNSMVPKNFDLKVFQPSVKFSER</sequence>
<feature type="domain" description="FBA" evidence="2">
    <location>
        <begin position="44"/>
        <end position="120"/>
    </location>
</feature>
<dbReference type="STRING" id="46731.A0A3M6U4T2"/>
<feature type="region of interest" description="Disordered" evidence="1">
    <location>
        <begin position="1"/>
        <end position="23"/>
    </location>
</feature>
<evidence type="ECO:0000259" key="2">
    <source>
        <dbReference type="Pfam" id="PF04300"/>
    </source>
</evidence>
<dbReference type="Proteomes" id="UP000275408">
    <property type="component" value="Unassembled WGS sequence"/>
</dbReference>
<evidence type="ECO:0000313" key="4">
    <source>
        <dbReference type="Proteomes" id="UP000275408"/>
    </source>
</evidence>
<dbReference type="Pfam" id="PF04300">
    <property type="entry name" value="FBA"/>
    <property type="match status" value="1"/>
</dbReference>
<dbReference type="InterPro" id="IPR007397">
    <property type="entry name" value="F-box-assoc_dom"/>
</dbReference>
<protein>
    <recommendedName>
        <fullName evidence="2">FBA domain-containing protein</fullName>
    </recommendedName>
</protein>
<comment type="caution">
    <text evidence="3">The sequence shown here is derived from an EMBL/GenBank/DDBJ whole genome shotgun (WGS) entry which is preliminary data.</text>
</comment>
<reference evidence="3 4" key="1">
    <citation type="journal article" date="2018" name="Sci. Rep.">
        <title>Comparative analysis of the Pocillopora damicornis genome highlights role of immune system in coral evolution.</title>
        <authorList>
            <person name="Cunning R."/>
            <person name="Bay R.A."/>
            <person name="Gillette P."/>
            <person name="Baker A.C."/>
            <person name="Traylor-Knowles N."/>
        </authorList>
    </citation>
    <scope>NUCLEOTIDE SEQUENCE [LARGE SCALE GENOMIC DNA]</scope>
    <source>
        <strain evidence="3">RSMAS</strain>
        <tissue evidence="3">Whole animal</tissue>
    </source>
</reference>
<dbReference type="EMBL" id="RCHS01002239">
    <property type="protein sequence ID" value="RMX48705.1"/>
    <property type="molecule type" value="Genomic_DNA"/>
</dbReference>
<gene>
    <name evidence="3" type="ORF">pdam_00001555</name>
</gene>
<name>A0A3M6U4T2_POCDA</name>
<keyword evidence="4" id="KW-1185">Reference proteome</keyword>
<accession>A0A3M6U4T2</accession>
<evidence type="ECO:0000313" key="3">
    <source>
        <dbReference type="EMBL" id="RMX48705.1"/>
    </source>
</evidence>
<feature type="compositionally biased region" description="Polar residues" evidence="1">
    <location>
        <begin position="7"/>
        <end position="20"/>
    </location>
</feature>
<organism evidence="3 4">
    <name type="scientific">Pocillopora damicornis</name>
    <name type="common">Cauliflower coral</name>
    <name type="synonym">Millepora damicornis</name>
    <dbReference type="NCBI Taxonomy" id="46731"/>
    <lineage>
        <taxon>Eukaryota</taxon>
        <taxon>Metazoa</taxon>
        <taxon>Cnidaria</taxon>
        <taxon>Anthozoa</taxon>
        <taxon>Hexacorallia</taxon>
        <taxon>Scleractinia</taxon>
        <taxon>Astrocoeniina</taxon>
        <taxon>Pocilloporidae</taxon>
        <taxon>Pocillopora</taxon>
    </lineage>
</organism>
<dbReference type="InterPro" id="IPR008979">
    <property type="entry name" value="Galactose-bd-like_sf"/>
</dbReference>
<dbReference type="SUPFAM" id="SSF49785">
    <property type="entry name" value="Galactose-binding domain-like"/>
    <property type="match status" value="1"/>
</dbReference>
<proteinExistence type="predicted"/>
<evidence type="ECO:0000256" key="1">
    <source>
        <dbReference type="SAM" id="MobiDB-lite"/>
    </source>
</evidence>
<dbReference type="AlphaFoldDB" id="A0A3M6U4T2"/>